<dbReference type="InterPro" id="IPR045338">
    <property type="entry name" value="DUF6535"/>
</dbReference>
<reference evidence="3 4" key="1">
    <citation type="journal article" date="2018" name="Evol. Lett.">
        <title>Horizontal gene cluster transfer increased hallucinogenic mushroom diversity.</title>
        <authorList>
            <person name="Reynolds H.T."/>
            <person name="Vijayakumar V."/>
            <person name="Gluck-Thaler E."/>
            <person name="Korotkin H.B."/>
            <person name="Matheny P.B."/>
            <person name="Slot J.C."/>
        </authorList>
    </citation>
    <scope>NUCLEOTIDE SEQUENCE [LARGE SCALE GENOMIC DNA]</scope>
    <source>
        <strain evidence="3 4">2629</strain>
    </source>
</reference>
<dbReference type="EMBL" id="NHTK01000763">
    <property type="protein sequence ID" value="PPR05738.1"/>
    <property type="molecule type" value="Genomic_DNA"/>
</dbReference>
<dbReference type="STRING" id="181874.A0A409YRW8"/>
<feature type="domain" description="DUF6535" evidence="2">
    <location>
        <begin position="21"/>
        <end position="192"/>
    </location>
</feature>
<dbReference type="Pfam" id="PF20153">
    <property type="entry name" value="DUF6535"/>
    <property type="match status" value="1"/>
</dbReference>
<comment type="caution">
    <text evidence="3">The sequence shown here is derived from an EMBL/GenBank/DDBJ whole genome shotgun (WGS) entry which is preliminary data.</text>
</comment>
<evidence type="ECO:0000256" key="1">
    <source>
        <dbReference type="SAM" id="Phobius"/>
    </source>
</evidence>
<dbReference type="Proteomes" id="UP000284842">
    <property type="component" value="Unassembled WGS sequence"/>
</dbReference>
<feature type="transmembrane region" description="Helical" evidence="1">
    <location>
        <begin position="43"/>
        <end position="62"/>
    </location>
</feature>
<feature type="transmembrane region" description="Helical" evidence="1">
    <location>
        <begin position="169"/>
        <end position="192"/>
    </location>
</feature>
<keyword evidence="1" id="KW-0472">Membrane</keyword>
<dbReference type="OrthoDB" id="3221808at2759"/>
<keyword evidence="1" id="KW-0812">Transmembrane</keyword>
<organism evidence="3 4">
    <name type="scientific">Panaeolus cyanescens</name>
    <dbReference type="NCBI Taxonomy" id="181874"/>
    <lineage>
        <taxon>Eukaryota</taxon>
        <taxon>Fungi</taxon>
        <taxon>Dikarya</taxon>
        <taxon>Basidiomycota</taxon>
        <taxon>Agaricomycotina</taxon>
        <taxon>Agaricomycetes</taxon>
        <taxon>Agaricomycetidae</taxon>
        <taxon>Agaricales</taxon>
        <taxon>Agaricineae</taxon>
        <taxon>Galeropsidaceae</taxon>
        <taxon>Panaeolus</taxon>
    </lineage>
</organism>
<keyword evidence="1" id="KW-1133">Transmembrane helix</keyword>
<name>A0A409YRW8_9AGAR</name>
<evidence type="ECO:0000313" key="3">
    <source>
        <dbReference type="EMBL" id="PPR05738.1"/>
    </source>
</evidence>
<evidence type="ECO:0000259" key="2">
    <source>
        <dbReference type="Pfam" id="PF20153"/>
    </source>
</evidence>
<dbReference type="AlphaFoldDB" id="A0A409YRW8"/>
<gene>
    <name evidence="3" type="ORF">CVT24_006683</name>
</gene>
<evidence type="ECO:0000313" key="4">
    <source>
        <dbReference type="Proteomes" id="UP000284842"/>
    </source>
</evidence>
<protein>
    <recommendedName>
        <fullName evidence="2">DUF6535 domain-containing protein</fullName>
    </recommendedName>
</protein>
<sequence length="630" mass="70826">MHHFPLAGAISDALNWWVQVWEKAAQIATEFDDNMCEAWMEEIQNLLVFSGLFSAVVTAFAVEAQKLLQPDAGTATVILLTQISAKINNNTTTFVAPDIIPNISPATSKRINALIFTSLILSLGTAFIGIIVLQWIRSFRKYEPMPHQRHLCVRSLRYQGLIFWKIPEIVSFLPIVIQLALIFFFIGLLYFLGSLAPELYLILISGWHNRGDSSFCSVHHSSTNWRQYNFSGLLRQYPSIPAYQSPQSWLFFRLLSAFFPSLNSVQSWTQAQAEITNKVTFANRNHDALPEVDDLHLEGKGDILPKSLLWLFRNTHEMDPFAILFHCFIALQTTQKKVLLDLLFTQEDYDALGGHFDDSSDSTNYLTMLISWADGQAAIELPSSVHLYIMELGARAMQEPSQQQLIPSRSQKWCQNMLDNDYTNTPLGGSESSLNSVPERLIIFAFLVSLHTADEYVFNPLRRPSHKFFVCLLTLELDHGDPQSVNTVDDALRSVGGWLWNRTGIDGCGPDADPLALQSTSTIAGHIIYDMLAALTESTRSVDAGIRIFKRGSCEGILSYLANDPYGRQVWGSSIPTRLLHHDIDHNPWNGGTPPPPQQTIAEGFLNSSFMEFYNLHVLSVSQPSLLIFL</sequence>
<dbReference type="InParanoid" id="A0A409YRW8"/>
<proteinExistence type="predicted"/>
<accession>A0A409YRW8</accession>
<keyword evidence="4" id="KW-1185">Reference proteome</keyword>
<feature type="transmembrane region" description="Helical" evidence="1">
    <location>
        <begin position="113"/>
        <end position="136"/>
    </location>
</feature>